<evidence type="ECO:0000256" key="1">
    <source>
        <dbReference type="ARBA" id="ARBA00005791"/>
    </source>
</evidence>
<keyword evidence="6" id="KW-1133">Transmembrane helix</keyword>
<dbReference type="PROSITE" id="PS51352">
    <property type="entry name" value="THIOREDOXIN_2"/>
    <property type="match status" value="1"/>
</dbReference>
<dbReference type="Pfam" id="PF13462">
    <property type="entry name" value="Thioredoxin_4"/>
    <property type="match status" value="1"/>
</dbReference>
<keyword evidence="3" id="KW-0560">Oxidoreductase</keyword>
<evidence type="ECO:0000313" key="9">
    <source>
        <dbReference type="Proteomes" id="UP000236845"/>
    </source>
</evidence>
<feature type="transmembrane region" description="Helical" evidence="6">
    <location>
        <begin position="12"/>
        <end position="31"/>
    </location>
</feature>
<dbReference type="PANTHER" id="PTHR13887">
    <property type="entry name" value="GLUTATHIONE S-TRANSFERASE KAPPA"/>
    <property type="match status" value="1"/>
</dbReference>
<evidence type="ECO:0000256" key="5">
    <source>
        <dbReference type="ARBA" id="ARBA00023284"/>
    </source>
</evidence>
<dbReference type="AlphaFoldDB" id="A0A2H0YQJ1"/>
<evidence type="ECO:0000256" key="3">
    <source>
        <dbReference type="ARBA" id="ARBA00023002"/>
    </source>
</evidence>
<keyword evidence="2" id="KW-0732">Signal</keyword>
<protein>
    <recommendedName>
        <fullName evidence="7">Thioredoxin domain-containing protein</fullName>
    </recommendedName>
</protein>
<keyword evidence="4" id="KW-1015">Disulfide bond</keyword>
<dbReference type="InterPro" id="IPR012336">
    <property type="entry name" value="Thioredoxin-like_fold"/>
</dbReference>
<keyword evidence="6" id="KW-0472">Membrane</keyword>
<accession>A0A2H0YQJ1</accession>
<evidence type="ECO:0000313" key="8">
    <source>
        <dbReference type="EMBL" id="PIS40771.1"/>
    </source>
</evidence>
<dbReference type="Gene3D" id="3.40.30.10">
    <property type="entry name" value="Glutaredoxin"/>
    <property type="match status" value="1"/>
</dbReference>
<organism evidence="8 9">
    <name type="scientific">Candidatus Kerfeldbacteria bacterium CG08_land_8_20_14_0_20_43_14</name>
    <dbReference type="NCBI Taxonomy" id="2014246"/>
    <lineage>
        <taxon>Bacteria</taxon>
        <taxon>Candidatus Kerfeldiibacteriota</taxon>
    </lineage>
</organism>
<sequence>MDQNTSSKFRWRLWLIISAVIVIGVVILIFATRGSKASYPDINSPRPIAGNPSARVVLQEYSDFECPACGLVFPVVENLINRYGKDFRFEFKQFPLRLIHKDSYNAAVASECANDQNKFWDYYRTLYQNQNSLSPADLKKYAKDLKLDTVKFNACLDSRAKKKVVDADIKDGKAKNLQGTPSFFLNGQQLNLQSFADLEVALKAAITGVQQGPVQ</sequence>
<dbReference type="SUPFAM" id="SSF52833">
    <property type="entry name" value="Thioredoxin-like"/>
    <property type="match status" value="1"/>
</dbReference>
<evidence type="ECO:0000256" key="2">
    <source>
        <dbReference type="ARBA" id="ARBA00022729"/>
    </source>
</evidence>
<comment type="caution">
    <text evidence="8">The sequence shown here is derived from an EMBL/GenBank/DDBJ whole genome shotgun (WGS) entry which is preliminary data.</text>
</comment>
<evidence type="ECO:0000259" key="7">
    <source>
        <dbReference type="PROSITE" id="PS51352"/>
    </source>
</evidence>
<gene>
    <name evidence="8" type="ORF">COT26_01455</name>
</gene>
<dbReference type="InterPro" id="IPR036249">
    <property type="entry name" value="Thioredoxin-like_sf"/>
</dbReference>
<name>A0A2H0YQJ1_9BACT</name>
<dbReference type="Proteomes" id="UP000236845">
    <property type="component" value="Unassembled WGS sequence"/>
</dbReference>
<proteinExistence type="inferred from homology"/>
<evidence type="ECO:0000256" key="4">
    <source>
        <dbReference type="ARBA" id="ARBA00023157"/>
    </source>
</evidence>
<dbReference type="GO" id="GO:0016491">
    <property type="term" value="F:oxidoreductase activity"/>
    <property type="evidence" value="ECO:0007669"/>
    <property type="project" value="UniProtKB-KW"/>
</dbReference>
<feature type="domain" description="Thioredoxin" evidence="7">
    <location>
        <begin position="33"/>
        <end position="207"/>
    </location>
</feature>
<dbReference type="EMBL" id="PEXW01000031">
    <property type="protein sequence ID" value="PIS40771.1"/>
    <property type="molecule type" value="Genomic_DNA"/>
</dbReference>
<comment type="similarity">
    <text evidence="1">Belongs to the thioredoxin family. DsbA subfamily.</text>
</comment>
<keyword evidence="5" id="KW-0676">Redox-active center</keyword>
<keyword evidence="6" id="KW-0812">Transmembrane</keyword>
<evidence type="ECO:0000256" key="6">
    <source>
        <dbReference type="SAM" id="Phobius"/>
    </source>
</evidence>
<dbReference type="PANTHER" id="PTHR13887:SF14">
    <property type="entry name" value="DISULFIDE BOND FORMATION PROTEIN D"/>
    <property type="match status" value="1"/>
</dbReference>
<reference evidence="9" key="1">
    <citation type="submission" date="2017-09" db="EMBL/GenBank/DDBJ databases">
        <title>Depth-based differentiation of microbial function through sediment-hosted aquifers and enrichment of novel symbionts in the deep terrestrial subsurface.</title>
        <authorList>
            <person name="Probst A.J."/>
            <person name="Ladd B."/>
            <person name="Jarett J.K."/>
            <person name="Geller-Mcgrath D.E."/>
            <person name="Sieber C.M.K."/>
            <person name="Emerson J.B."/>
            <person name="Anantharaman K."/>
            <person name="Thomas B.C."/>
            <person name="Malmstrom R."/>
            <person name="Stieglmeier M."/>
            <person name="Klingl A."/>
            <person name="Woyke T."/>
            <person name="Ryan C.M."/>
            <person name="Banfield J.F."/>
        </authorList>
    </citation>
    <scope>NUCLEOTIDE SEQUENCE [LARGE SCALE GENOMIC DNA]</scope>
</reference>
<dbReference type="InterPro" id="IPR013766">
    <property type="entry name" value="Thioredoxin_domain"/>
</dbReference>